<dbReference type="Proteomes" id="UP001610432">
    <property type="component" value="Unassembled WGS sequence"/>
</dbReference>
<dbReference type="GeneID" id="98142784"/>
<gene>
    <name evidence="1" type="ORF">BJX67DRAFT_339880</name>
</gene>
<dbReference type="PANTHER" id="PTHR38116">
    <property type="entry name" value="CHROMOSOME 7, WHOLE GENOME SHOTGUN SEQUENCE"/>
    <property type="match status" value="1"/>
</dbReference>
<dbReference type="PANTHER" id="PTHR38116:SF1">
    <property type="entry name" value="BZIP DOMAIN-CONTAINING PROTEIN"/>
    <property type="match status" value="1"/>
</dbReference>
<proteinExistence type="predicted"/>
<dbReference type="RefSeq" id="XP_070891559.1">
    <property type="nucleotide sequence ID" value="XM_071027712.1"/>
</dbReference>
<evidence type="ECO:0000313" key="1">
    <source>
        <dbReference type="EMBL" id="KAL2872581.1"/>
    </source>
</evidence>
<dbReference type="Pfam" id="PF11905">
    <property type="entry name" value="DUF3425"/>
    <property type="match status" value="1"/>
</dbReference>
<protein>
    <submittedName>
        <fullName evidence="1">Uncharacterized protein</fullName>
    </submittedName>
</protein>
<dbReference type="InterPro" id="IPR021833">
    <property type="entry name" value="DUF3425"/>
</dbReference>
<reference evidence="1 2" key="1">
    <citation type="submission" date="2024-07" db="EMBL/GenBank/DDBJ databases">
        <title>Section-level genome sequencing and comparative genomics of Aspergillus sections Usti and Cavernicolus.</title>
        <authorList>
            <consortium name="Lawrence Berkeley National Laboratory"/>
            <person name="Nybo J.L."/>
            <person name="Vesth T.C."/>
            <person name="Theobald S."/>
            <person name="Frisvad J.C."/>
            <person name="Larsen T.O."/>
            <person name="Kjaerboelling I."/>
            <person name="Rothschild-Mancinelli K."/>
            <person name="Lyhne E.K."/>
            <person name="Kogle M.E."/>
            <person name="Barry K."/>
            <person name="Clum A."/>
            <person name="Na H."/>
            <person name="Ledsgaard L."/>
            <person name="Lin J."/>
            <person name="Lipzen A."/>
            <person name="Kuo A."/>
            <person name="Riley R."/>
            <person name="Mondo S."/>
            <person name="Labutti K."/>
            <person name="Haridas S."/>
            <person name="Pangalinan J."/>
            <person name="Salamov A.A."/>
            <person name="Simmons B.A."/>
            <person name="Magnuson J.K."/>
            <person name="Chen J."/>
            <person name="Drula E."/>
            <person name="Henrissat B."/>
            <person name="Wiebenga A."/>
            <person name="Lubbers R.J."/>
            <person name="Gomes A.C."/>
            <person name="Macurrencykelacurrency M.R."/>
            <person name="Stajich J."/>
            <person name="Grigoriev I.V."/>
            <person name="Mortensen U.H."/>
            <person name="De Vries R.P."/>
            <person name="Baker S.E."/>
            <person name="Andersen M.R."/>
        </authorList>
    </citation>
    <scope>NUCLEOTIDE SEQUENCE [LARGE SCALE GENOMIC DNA]</scope>
    <source>
        <strain evidence="1 2">CBS 449.75</strain>
    </source>
</reference>
<name>A0ABR4M7L3_9EURO</name>
<comment type="caution">
    <text evidence="1">The sequence shown here is derived from an EMBL/GenBank/DDBJ whole genome shotgun (WGS) entry which is preliminary data.</text>
</comment>
<organism evidence="1 2">
    <name type="scientific">Aspergillus lucknowensis</name>
    <dbReference type="NCBI Taxonomy" id="176173"/>
    <lineage>
        <taxon>Eukaryota</taxon>
        <taxon>Fungi</taxon>
        <taxon>Dikarya</taxon>
        <taxon>Ascomycota</taxon>
        <taxon>Pezizomycotina</taxon>
        <taxon>Eurotiomycetes</taxon>
        <taxon>Eurotiomycetidae</taxon>
        <taxon>Eurotiales</taxon>
        <taxon>Aspergillaceae</taxon>
        <taxon>Aspergillus</taxon>
        <taxon>Aspergillus subgen. Nidulantes</taxon>
    </lineage>
</organism>
<sequence length="183" mass="20980">MLWRSTSSYMPGHNLVPVTLFPEALFYGSSLISRVYQGRLPPTLAPTQPQMSLIHATWINILPFPRMRENLIQWENSFSHSEFIADLVGDLVDTRRFFSSPASQVPNEVPQSTVVLQAADDEVTSNRNGLIIWGEPERAESWEATPGFLRKWMWVVEGCKELIESTNRWRRVRGEEPIVLSTH</sequence>
<dbReference type="EMBL" id="JBFXLQ010000001">
    <property type="protein sequence ID" value="KAL2872581.1"/>
    <property type="molecule type" value="Genomic_DNA"/>
</dbReference>
<evidence type="ECO:0000313" key="2">
    <source>
        <dbReference type="Proteomes" id="UP001610432"/>
    </source>
</evidence>
<accession>A0ABR4M7L3</accession>
<keyword evidence="2" id="KW-1185">Reference proteome</keyword>